<gene>
    <name evidence="1" type="ORF">AGERDE_LOCUS4526</name>
</gene>
<evidence type="ECO:0000313" key="2">
    <source>
        <dbReference type="Proteomes" id="UP000789831"/>
    </source>
</evidence>
<dbReference type="InterPro" id="IPR040410">
    <property type="entry name" value="UPF0658_Golgi"/>
</dbReference>
<accession>A0A9N8ZSI8</accession>
<sequence>MLDLFQEKLFGQSRHAKWALFSSFVQAIIIGTLEAIVYTMHRREVEKIQSGIIELNKTFEMGYKTVLANAQSISVYHILFMASQLYHENTIQLIALTLFTFGTLSYSAIQTVQSATLIDKDTEVGRNLSQRVPDLDNPPAIPFEVTLVISFLCLKNFDKGLKYLLTRRNVTSDSTEDISSHPPGYSLDNVRNTKRWSID</sequence>
<proteinExistence type="predicted"/>
<protein>
    <submittedName>
        <fullName evidence="1">4054_t:CDS:1</fullName>
    </submittedName>
</protein>
<evidence type="ECO:0000313" key="1">
    <source>
        <dbReference type="EMBL" id="CAG8506650.1"/>
    </source>
</evidence>
<reference evidence="1" key="1">
    <citation type="submission" date="2021-06" db="EMBL/GenBank/DDBJ databases">
        <authorList>
            <person name="Kallberg Y."/>
            <person name="Tangrot J."/>
            <person name="Rosling A."/>
        </authorList>
    </citation>
    <scope>NUCLEOTIDE SEQUENCE</scope>
    <source>
        <strain evidence="1">MT106</strain>
    </source>
</reference>
<comment type="caution">
    <text evidence="1">The sequence shown here is derived from an EMBL/GenBank/DDBJ whole genome shotgun (WGS) entry which is preliminary data.</text>
</comment>
<organism evidence="1 2">
    <name type="scientific">Ambispora gerdemannii</name>
    <dbReference type="NCBI Taxonomy" id="144530"/>
    <lineage>
        <taxon>Eukaryota</taxon>
        <taxon>Fungi</taxon>
        <taxon>Fungi incertae sedis</taxon>
        <taxon>Mucoromycota</taxon>
        <taxon>Glomeromycotina</taxon>
        <taxon>Glomeromycetes</taxon>
        <taxon>Archaeosporales</taxon>
        <taxon>Ambisporaceae</taxon>
        <taxon>Ambispora</taxon>
    </lineage>
</organism>
<dbReference type="PANTHER" id="PTHR34391">
    <property type="entry name" value="UPF0658 GOLGI APPARATUS MEMBRANE PROTEIN C1952.10C-RELATED"/>
    <property type="match status" value="1"/>
</dbReference>
<dbReference type="GO" id="GO:0005794">
    <property type="term" value="C:Golgi apparatus"/>
    <property type="evidence" value="ECO:0007669"/>
    <property type="project" value="TreeGrafter"/>
</dbReference>
<dbReference type="Proteomes" id="UP000789831">
    <property type="component" value="Unassembled WGS sequence"/>
</dbReference>
<dbReference type="PANTHER" id="PTHR34391:SF1">
    <property type="entry name" value="UPF0658 GOLGI APPARATUS MEMBRANE PROTEIN C1952.10C-RELATED"/>
    <property type="match status" value="1"/>
</dbReference>
<keyword evidence="2" id="KW-1185">Reference proteome</keyword>
<dbReference type="EMBL" id="CAJVPL010000529">
    <property type="protein sequence ID" value="CAG8506650.1"/>
    <property type="molecule type" value="Genomic_DNA"/>
</dbReference>
<name>A0A9N8ZSI8_9GLOM</name>
<dbReference type="OrthoDB" id="2448307at2759"/>
<dbReference type="AlphaFoldDB" id="A0A9N8ZSI8"/>